<feature type="region of interest" description="Disordered" evidence="1">
    <location>
        <begin position="1"/>
        <end position="21"/>
    </location>
</feature>
<reference evidence="2 3" key="1">
    <citation type="submission" date="2019-11" db="EMBL/GenBank/DDBJ databases">
        <title>Whole genome sequence of Oryza granulata.</title>
        <authorList>
            <person name="Li W."/>
        </authorList>
    </citation>
    <scope>NUCLEOTIDE SEQUENCE [LARGE SCALE GENOMIC DNA]</scope>
    <source>
        <strain evidence="3">cv. Menghai</strain>
        <tissue evidence="2">Leaf</tissue>
    </source>
</reference>
<protein>
    <submittedName>
        <fullName evidence="2">Uncharacterized protein</fullName>
    </submittedName>
</protein>
<sequence length="75" mass="7923">MSSRREGAPGSRSGGNPPATGELAGLGLVAINVPCKRQARPIEFGVKNRDAQLVLLFLVQRSPLSLVARVVQSEV</sequence>
<dbReference type="Proteomes" id="UP000479710">
    <property type="component" value="Unassembled WGS sequence"/>
</dbReference>
<dbReference type="AlphaFoldDB" id="A0A6G1DVH7"/>
<comment type="caution">
    <text evidence="2">The sequence shown here is derived from an EMBL/GenBank/DDBJ whole genome shotgun (WGS) entry which is preliminary data.</text>
</comment>
<evidence type="ECO:0000256" key="1">
    <source>
        <dbReference type="SAM" id="MobiDB-lite"/>
    </source>
</evidence>
<evidence type="ECO:0000313" key="2">
    <source>
        <dbReference type="EMBL" id="KAF0916628.1"/>
    </source>
</evidence>
<gene>
    <name evidence="2" type="ORF">E2562_007912</name>
</gene>
<name>A0A6G1DVH7_9ORYZ</name>
<proteinExistence type="predicted"/>
<accession>A0A6G1DVH7</accession>
<evidence type="ECO:0000313" key="3">
    <source>
        <dbReference type="Proteomes" id="UP000479710"/>
    </source>
</evidence>
<organism evidence="2 3">
    <name type="scientific">Oryza meyeriana var. granulata</name>
    <dbReference type="NCBI Taxonomy" id="110450"/>
    <lineage>
        <taxon>Eukaryota</taxon>
        <taxon>Viridiplantae</taxon>
        <taxon>Streptophyta</taxon>
        <taxon>Embryophyta</taxon>
        <taxon>Tracheophyta</taxon>
        <taxon>Spermatophyta</taxon>
        <taxon>Magnoliopsida</taxon>
        <taxon>Liliopsida</taxon>
        <taxon>Poales</taxon>
        <taxon>Poaceae</taxon>
        <taxon>BOP clade</taxon>
        <taxon>Oryzoideae</taxon>
        <taxon>Oryzeae</taxon>
        <taxon>Oryzinae</taxon>
        <taxon>Oryza</taxon>
        <taxon>Oryza meyeriana</taxon>
    </lineage>
</organism>
<keyword evidence="3" id="KW-1185">Reference proteome</keyword>
<dbReference type="EMBL" id="SPHZ02000005">
    <property type="protein sequence ID" value="KAF0916628.1"/>
    <property type="molecule type" value="Genomic_DNA"/>
</dbReference>